<protein>
    <submittedName>
        <fullName evidence="2">Uncharacterized protein</fullName>
    </submittedName>
</protein>
<accession>A0A7J7IFW6</accession>
<comment type="caution">
    <text evidence="2">The sequence shown here is derived from an EMBL/GenBank/DDBJ whole genome shotgun (WGS) entry which is preliminary data.</text>
</comment>
<organism evidence="2 3">
    <name type="scientific">Cyanidiococcus yangmingshanensis</name>
    <dbReference type="NCBI Taxonomy" id="2690220"/>
    <lineage>
        <taxon>Eukaryota</taxon>
        <taxon>Rhodophyta</taxon>
        <taxon>Bangiophyceae</taxon>
        <taxon>Cyanidiales</taxon>
        <taxon>Cyanidiaceae</taxon>
        <taxon>Cyanidiococcus</taxon>
    </lineage>
</organism>
<dbReference type="AlphaFoldDB" id="A0A7J7IFW6"/>
<reference evidence="2 3" key="1">
    <citation type="journal article" date="2020" name="J. Phycol.">
        <title>Comparative genome analysis reveals Cyanidiococcus gen. nov., a new extremophilic red algal genus sister to Cyanidioschyzon (Cyanidioschyzonaceae, Rhodophyta).</title>
        <authorList>
            <person name="Liu S.-L."/>
            <person name="Chiang Y.-R."/>
            <person name="Yoon H.S."/>
            <person name="Fu H.-Y."/>
        </authorList>
    </citation>
    <scope>NUCLEOTIDE SEQUENCE [LARGE SCALE GENOMIC DNA]</scope>
    <source>
        <strain evidence="2 3">THAL066</strain>
    </source>
</reference>
<proteinExistence type="predicted"/>
<sequence length="119" mass="13386">MRCAAAAVSHVASWRSMTSPASTSRDSAKACDPNQRLATREHPSKRRSDWHHACSLTMAERGSLRMRASAGYGCATPVSIDVNVRDVSVNVAANSECMAAVSRWLEIFRRWDQHVRRWW</sequence>
<evidence type="ECO:0000313" key="2">
    <source>
        <dbReference type="EMBL" id="KAF6001963.1"/>
    </source>
</evidence>
<name>A0A7J7IFW6_9RHOD</name>
<feature type="compositionally biased region" description="Polar residues" evidence="1">
    <location>
        <begin position="16"/>
        <end position="25"/>
    </location>
</feature>
<feature type="compositionally biased region" description="Basic and acidic residues" evidence="1">
    <location>
        <begin position="38"/>
        <end position="48"/>
    </location>
</feature>
<dbReference type="EMBL" id="VWRR01000012">
    <property type="protein sequence ID" value="KAF6001963.1"/>
    <property type="molecule type" value="Genomic_DNA"/>
</dbReference>
<dbReference type="Proteomes" id="UP000530660">
    <property type="component" value="Unassembled WGS sequence"/>
</dbReference>
<gene>
    <name evidence="2" type="ORF">F1559_005166</name>
</gene>
<evidence type="ECO:0000256" key="1">
    <source>
        <dbReference type="SAM" id="MobiDB-lite"/>
    </source>
</evidence>
<evidence type="ECO:0000313" key="3">
    <source>
        <dbReference type="Proteomes" id="UP000530660"/>
    </source>
</evidence>
<keyword evidence="3" id="KW-1185">Reference proteome</keyword>
<feature type="region of interest" description="Disordered" evidence="1">
    <location>
        <begin position="16"/>
        <end position="48"/>
    </location>
</feature>